<evidence type="ECO:0000259" key="2">
    <source>
        <dbReference type="PROSITE" id="PS51782"/>
    </source>
</evidence>
<feature type="domain" description="LysM" evidence="2">
    <location>
        <begin position="314"/>
        <end position="357"/>
    </location>
</feature>
<dbReference type="GO" id="GO:0008933">
    <property type="term" value="F:peptidoglycan lytic transglycosylase activity"/>
    <property type="evidence" value="ECO:0007669"/>
    <property type="project" value="InterPro"/>
</dbReference>
<protein>
    <recommendedName>
        <fullName evidence="2">LysM domain-containing protein</fullName>
    </recommendedName>
</protein>
<dbReference type="PANTHER" id="PTHR37423:SF2">
    <property type="entry name" value="MEMBRANE-BOUND LYTIC MUREIN TRANSGLYCOSYLASE C"/>
    <property type="match status" value="1"/>
</dbReference>
<organism evidence="3 4">
    <name type="scientific">Candidatus [Bacteroides] periocalifornicus</name>
    <dbReference type="NCBI Taxonomy" id="1702214"/>
    <lineage>
        <taxon>Bacteria</taxon>
        <taxon>Pseudomonadati</taxon>
        <taxon>Bacteroidota</taxon>
    </lineage>
</organism>
<comment type="caution">
    <text evidence="3">The sequence shown here is derived from an EMBL/GenBank/DDBJ whole genome shotgun (WGS) entry which is preliminary data.</text>
</comment>
<comment type="similarity">
    <text evidence="1">Belongs to the transglycosylase Slt family.</text>
</comment>
<proteinExistence type="inferred from homology"/>
<dbReference type="EMBL" id="LIIK01000005">
    <property type="protein sequence ID" value="KQM09445.1"/>
    <property type="molecule type" value="Genomic_DNA"/>
</dbReference>
<dbReference type="PROSITE" id="PS00922">
    <property type="entry name" value="TRANSGLYCOSYLASE"/>
    <property type="match status" value="1"/>
</dbReference>
<dbReference type="GO" id="GO:0000270">
    <property type="term" value="P:peptidoglycan metabolic process"/>
    <property type="evidence" value="ECO:0007669"/>
    <property type="project" value="InterPro"/>
</dbReference>
<name>A0A0Q4B699_9BACT</name>
<evidence type="ECO:0000256" key="1">
    <source>
        <dbReference type="ARBA" id="ARBA00007734"/>
    </source>
</evidence>
<evidence type="ECO:0000313" key="3">
    <source>
        <dbReference type="EMBL" id="KQM09445.1"/>
    </source>
</evidence>
<dbReference type="PROSITE" id="PS51782">
    <property type="entry name" value="LYSM"/>
    <property type="match status" value="1"/>
</dbReference>
<dbReference type="InterPro" id="IPR023346">
    <property type="entry name" value="Lysozyme-like_dom_sf"/>
</dbReference>
<dbReference type="STRING" id="1702214.AL399_01730"/>
<dbReference type="InterPro" id="IPR036779">
    <property type="entry name" value="LysM_dom_sf"/>
</dbReference>
<dbReference type="Pfam" id="PF01476">
    <property type="entry name" value="LysM"/>
    <property type="match status" value="1"/>
</dbReference>
<dbReference type="PANTHER" id="PTHR37423">
    <property type="entry name" value="SOLUBLE LYTIC MUREIN TRANSGLYCOSYLASE-RELATED"/>
    <property type="match status" value="1"/>
</dbReference>
<dbReference type="AlphaFoldDB" id="A0A0Q4B699"/>
<dbReference type="Gene3D" id="3.10.350.10">
    <property type="entry name" value="LysM domain"/>
    <property type="match status" value="1"/>
</dbReference>
<dbReference type="InterPro" id="IPR018392">
    <property type="entry name" value="LysM"/>
</dbReference>
<dbReference type="InterPro" id="IPR000189">
    <property type="entry name" value="Transglyc_AS"/>
</dbReference>
<gene>
    <name evidence="3" type="ORF">AL399_01730</name>
</gene>
<accession>A0A0Q4B699</accession>
<evidence type="ECO:0000313" key="4">
    <source>
        <dbReference type="Proteomes" id="UP000054172"/>
    </source>
</evidence>
<dbReference type="CDD" id="cd16894">
    <property type="entry name" value="MltD-like"/>
    <property type="match status" value="1"/>
</dbReference>
<reference evidence="3" key="1">
    <citation type="submission" date="2015-08" db="EMBL/GenBank/DDBJ databases">
        <title>Candidatus Bacteriodes Periocalifornicus.</title>
        <authorList>
            <person name="McLean J.S."/>
            <person name="Kelley S."/>
        </authorList>
    </citation>
    <scope>NUCLEOTIDE SEQUENCE [LARGE SCALE GENOMIC DNA]</scope>
    <source>
        <strain evidence="3">12B</strain>
    </source>
</reference>
<sequence length="375" mass="42763">MLAPLWRADSSVRSLITIEPDLELEYRLAELNSNSPIPLAYHPRVRRYIEVFALERRAQVAKMLSLSQYFFPLFREWLDAYRLPLELVYLSVVESGLNPLAVSPSGAVGLWQFKLGSAEMFDLRVDSFVDERMDPTKSTRAACAYLQYLYRMFDDWLLALSAYNVGPGAVLRAIERAGGERDFWRLLPYLPEAAQNYVPAFIAALYVFHYADRYAISPDTPLVKFAEADTVHVAQAVSFEPLSHWTGVSVQLLHFLNPQFRLGYIPTPGPEGVSLVLPTSATKEFTRHRARIYAQSYKPKETPFPREVRRNIRVKHVVQPGEFLHKIAIFYGCTPADVQGWNKGIAPSLQAGDTLVLWVDPDRWAAIELEREKKN</sequence>
<keyword evidence="4" id="KW-1185">Reference proteome</keyword>
<dbReference type="SMART" id="SM00257">
    <property type="entry name" value="LysM"/>
    <property type="match status" value="1"/>
</dbReference>
<dbReference type="Proteomes" id="UP000054172">
    <property type="component" value="Unassembled WGS sequence"/>
</dbReference>
<dbReference type="GO" id="GO:0016020">
    <property type="term" value="C:membrane"/>
    <property type="evidence" value="ECO:0007669"/>
    <property type="project" value="InterPro"/>
</dbReference>
<dbReference type="PATRIC" id="fig|1702214.3.peg.2123"/>
<dbReference type="InterPro" id="IPR008258">
    <property type="entry name" value="Transglycosylase_SLT_dom_1"/>
</dbReference>
<dbReference type="SUPFAM" id="SSF53955">
    <property type="entry name" value="Lysozyme-like"/>
    <property type="match status" value="1"/>
</dbReference>
<dbReference type="Gene3D" id="1.10.530.10">
    <property type="match status" value="1"/>
</dbReference>
<dbReference type="CDD" id="cd00118">
    <property type="entry name" value="LysM"/>
    <property type="match status" value="1"/>
</dbReference>
<dbReference type="SUPFAM" id="SSF54106">
    <property type="entry name" value="LysM domain"/>
    <property type="match status" value="1"/>
</dbReference>
<dbReference type="Pfam" id="PF01464">
    <property type="entry name" value="SLT"/>
    <property type="match status" value="1"/>
</dbReference>